<dbReference type="RefSeq" id="WP_228857304.1">
    <property type="nucleotide sequence ID" value="NZ_AP024086.1"/>
</dbReference>
<dbReference type="EMBL" id="AP024086">
    <property type="protein sequence ID" value="BCL61278.1"/>
    <property type="molecule type" value="Genomic_DNA"/>
</dbReference>
<feature type="active site" description="O-isoaspartyl threonine intermediate" evidence="1">
    <location>
        <position position="12"/>
    </location>
</feature>
<accession>A0A8D5JDL9</accession>
<evidence type="ECO:0000259" key="3">
    <source>
        <dbReference type="Pfam" id="PF00710"/>
    </source>
</evidence>
<evidence type="ECO:0000313" key="4">
    <source>
        <dbReference type="EMBL" id="BCL61278.1"/>
    </source>
</evidence>
<proteinExistence type="predicted"/>
<feature type="binding site" evidence="2">
    <location>
        <begin position="83"/>
        <end position="84"/>
    </location>
    <ligand>
        <name>substrate</name>
    </ligand>
</feature>
<evidence type="ECO:0000256" key="2">
    <source>
        <dbReference type="PIRSR" id="PIRSR001220-2"/>
    </source>
</evidence>
<sequence>MISISIITVGGTIDKIYFDAKSEYEVGPPNAEKVLSELNLSIHYTVTSLLRKDSLDMTDEDRKLLYTTVAGDPATKILVTHGTDTMVETARYLAAIRDKTIVLTGALEPALFKTSDATFNIGCAIGALQVLQNGSYIVMNGRVFPADNVRKNLDVNRFEPLTPKSEAG</sequence>
<organism evidence="4 5">
    <name type="scientific">Desulfomarina profundi</name>
    <dbReference type="NCBI Taxonomy" id="2772557"/>
    <lineage>
        <taxon>Bacteria</taxon>
        <taxon>Pseudomonadati</taxon>
        <taxon>Thermodesulfobacteriota</taxon>
        <taxon>Desulfobulbia</taxon>
        <taxon>Desulfobulbales</taxon>
        <taxon>Desulfobulbaceae</taxon>
        <taxon>Desulfomarina</taxon>
    </lineage>
</organism>
<dbReference type="AlphaFoldDB" id="A0A8D5JDL9"/>
<dbReference type="Proteomes" id="UP000826725">
    <property type="component" value="Chromosome"/>
</dbReference>
<keyword evidence="5" id="KW-1185">Reference proteome</keyword>
<feature type="binding site" evidence="2">
    <location>
        <position position="54"/>
    </location>
    <ligand>
        <name>substrate</name>
    </ligand>
</feature>
<dbReference type="InterPro" id="IPR006034">
    <property type="entry name" value="Asparaginase/glutaminase-like"/>
</dbReference>
<evidence type="ECO:0000256" key="1">
    <source>
        <dbReference type="PIRSR" id="PIRSR001220-1"/>
    </source>
</evidence>
<name>A0A8D5JDL9_9BACT</name>
<evidence type="ECO:0000313" key="5">
    <source>
        <dbReference type="Proteomes" id="UP000826725"/>
    </source>
</evidence>
<dbReference type="Pfam" id="PF00710">
    <property type="entry name" value="Asparaginase"/>
    <property type="match status" value="1"/>
</dbReference>
<feature type="domain" description="L-asparaginase N-terminal" evidence="3">
    <location>
        <begin position="4"/>
        <end position="152"/>
    </location>
</feature>
<dbReference type="InterPro" id="IPR027474">
    <property type="entry name" value="L-asparaginase_N"/>
</dbReference>
<gene>
    <name evidence="4" type="primary">aspG</name>
    <name evidence="4" type="ORF">DGMP_19710</name>
</gene>
<dbReference type="GO" id="GO:0004067">
    <property type="term" value="F:asparaginase activity"/>
    <property type="evidence" value="ECO:0007669"/>
    <property type="project" value="UniProtKB-UniRule"/>
</dbReference>
<reference evidence="4" key="1">
    <citation type="submission" date="2020-09" db="EMBL/GenBank/DDBJ databases">
        <title>Desulfogranum mesoprofundum gen. nov., sp. nov., a novel mesophilic, sulfate-reducing chemolithoautotroph isolated from a deep-sea hydrothermal vent chimney in the Suiyo Seamount.</title>
        <authorList>
            <person name="Hashimoto Y."/>
            <person name="Nakagawa S."/>
        </authorList>
    </citation>
    <scope>NUCLEOTIDE SEQUENCE</scope>
    <source>
        <strain evidence="4">KT2</strain>
    </source>
</reference>
<dbReference type="InterPro" id="IPR037152">
    <property type="entry name" value="L-asparaginase_N_sf"/>
</dbReference>
<dbReference type="PIRSF" id="PIRSF500176">
    <property type="entry name" value="L_ASNase"/>
    <property type="match status" value="1"/>
</dbReference>
<dbReference type="Gene3D" id="3.40.50.1170">
    <property type="entry name" value="L-asparaginase, N-terminal domain"/>
    <property type="match status" value="1"/>
</dbReference>
<dbReference type="KEGG" id="dbk:DGMP_19710"/>
<protein>
    <submittedName>
        <fullName evidence="4">Asparaginase</fullName>
    </submittedName>
</protein>
<dbReference type="PROSITE" id="PS51732">
    <property type="entry name" value="ASN_GLN_ASE_3"/>
    <property type="match status" value="1"/>
</dbReference>
<dbReference type="PIRSF" id="PIRSF001220">
    <property type="entry name" value="L-ASNase_gatD"/>
    <property type="match status" value="1"/>
</dbReference>